<comment type="caution">
    <text evidence="7">The sequence shown here is derived from an EMBL/GenBank/DDBJ whole genome shotgun (WGS) entry which is preliminary data.</text>
</comment>
<feature type="region of interest" description="Disordered" evidence="4">
    <location>
        <begin position="905"/>
        <end position="945"/>
    </location>
</feature>
<dbReference type="Pfam" id="PF24981">
    <property type="entry name" value="Beta-prop_ATRN-LZTR1"/>
    <property type="match status" value="1"/>
</dbReference>
<dbReference type="PANTHER" id="PTHR22667">
    <property type="entry name" value="AT01380P-RELATED"/>
    <property type="match status" value="1"/>
</dbReference>
<feature type="compositionally biased region" description="Polar residues" evidence="4">
    <location>
        <begin position="333"/>
        <end position="342"/>
    </location>
</feature>
<gene>
    <name evidence="7" type="ORF">HW555_002310</name>
</gene>
<keyword evidence="3" id="KW-0175">Coiled coil</keyword>
<dbReference type="InterPro" id="IPR015915">
    <property type="entry name" value="Kelch-typ_b-propeller"/>
</dbReference>
<feature type="compositionally biased region" description="Polar residues" evidence="4">
    <location>
        <begin position="861"/>
        <end position="876"/>
    </location>
</feature>
<name>A0A835GP14_SPOEX</name>
<feature type="compositionally biased region" description="Polar residues" evidence="4">
    <location>
        <begin position="934"/>
        <end position="945"/>
    </location>
</feature>
<organism evidence="7 8">
    <name type="scientific">Spodoptera exigua</name>
    <name type="common">Beet armyworm</name>
    <name type="synonym">Noctua fulgens</name>
    <dbReference type="NCBI Taxonomy" id="7107"/>
    <lineage>
        <taxon>Eukaryota</taxon>
        <taxon>Metazoa</taxon>
        <taxon>Ecdysozoa</taxon>
        <taxon>Arthropoda</taxon>
        <taxon>Hexapoda</taxon>
        <taxon>Insecta</taxon>
        <taxon>Pterygota</taxon>
        <taxon>Neoptera</taxon>
        <taxon>Endopterygota</taxon>
        <taxon>Lepidoptera</taxon>
        <taxon>Glossata</taxon>
        <taxon>Ditrysia</taxon>
        <taxon>Noctuoidea</taxon>
        <taxon>Noctuidae</taxon>
        <taxon>Amphipyrinae</taxon>
        <taxon>Spodoptera</taxon>
    </lineage>
</organism>
<protein>
    <recommendedName>
        <fullName evidence="6">BTB domain-containing protein</fullName>
    </recommendedName>
</protein>
<feature type="compositionally biased region" description="Low complexity" evidence="4">
    <location>
        <begin position="905"/>
        <end position="916"/>
    </location>
</feature>
<feature type="compositionally biased region" description="Polar residues" evidence="4">
    <location>
        <begin position="761"/>
        <end position="774"/>
    </location>
</feature>
<evidence type="ECO:0000256" key="5">
    <source>
        <dbReference type="SAM" id="Phobius"/>
    </source>
</evidence>
<proteinExistence type="predicted"/>
<accession>A0A835GP14</accession>
<feature type="domain" description="BTB" evidence="6">
    <location>
        <begin position="403"/>
        <end position="464"/>
    </location>
</feature>
<evidence type="ECO:0000313" key="8">
    <source>
        <dbReference type="Proteomes" id="UP000648187"/>
    </source>
</evidence>
<evidence type="ECO:0000256" key="2">
    <source>
        <dbReference type="ARBA" id="ARBA00022737"/>
    </source>
</evidence>
<feature type="transmembrane region" description="Helical" evidence="5">
    <location>
        <begin position="65"/>
        <end position="85"/>
    </location>
</feature>
<dbReference type="InterPro" id="IPR056737">
    <property type="entry name" value="Beta-prop_ATRN-MKLN-like"/>
</dbReference>
<dbReference type="InterPro" id="IPR006652">
    <property type="entry name" value="Kelch_1"/>
</dbReference>
<dbReference type="InterPro" id="IPR011705">
    <property type="entry name" value="BACK"/>
</dbReference>
<dbReference type="Gene3D" id="3.30.710.10">
    <property type="entry name" value="Potassium Channel Kv1.1, Chain A"/>
    <property type="match status" value="1"/>
</dbReference>
<keyword evidence="8" id="KW-1185">Reference proteome</keyword>
<feature type="region of interest" description="Disordered" evidence="4">
    <location>
        <begin position="852"/>
        <end position="884"/>
    </location>
</feature>
<dbReference type="EMBL" id="JACKWZ010000021">
    <property type="protein sequence ID" value="KAF9421870.1"/>
    <property type="molecule type" value="Genomic_DNA"/>
</dbReference>
<dbReference type="CDD" id="cd18186">
    <property type="entry name" value="BTB_POZ_ZBTB_KLHL-like"/>
    <property type="match status" value="1"/>
</dbReference>
<dbReference type="SMART" id="SM00612">
    <property type="entry name" value="Kelch"/>
    <property type="match status" value="6"/>
</dbReference>
<dbReference type="SUPFAM" id="SSF54695">
    <property type="entry name" value="POZ domain"/>
    <property type="match status" value="1"/>
</dbReference>
<keyword evidence="1" id="KW-0880">Kelch repeat</keyword>
<dbReference type="PROSITE" id="PS50097">
    <property type="entry name" value="BTB"/>
    <property type="match status" value="1"/>
</dbReference>
<evidence type="ECO:0000313" key="7">
    <source>
        <dbReference type="EMBL" id="KAF9421870.1"/>
    </source>
</evidence>
<evidence type="ECO:0000259" key="6">
    <source>
        <dbReference type="PROSITE" id="PS50097"/>
    </source>
</evidence>
<keyword evidence="5" id="KW-1133">Transmembrane helix</keyword>
<evidence type="ECO:0000256" key="3">
    <source>
        <dbReference type="SAM" id="Coils"/>
    </source>
</evidence>
<evidence type="ECO:0000256" key="4">
    <source>
        <dbReference type="SAM" id="MobiDB-lite"/>
    </source>
</evidence>
<dbReference type="InterPro" id="IPR000210">
    <property type="entry name" value="BTB/POZ_dom"/>
</dbReference>
<feature type="coiled-coil region" evidence="3">
    <location>
        <begin position="803"/>
        <end position="832"/>
    </location>
</feature>
<evidence type="ECO:0000256" key="1">
    <source>
        <dbReference type="ARBA" id="ARBA00022441"/>
    </source>
</evidence>
<feature type="compositionally biased region" description="Basic and acidic residues" evidence="4">
    <location>
        <begin position="347"/>
        <end position="360"/>
    </location>
</feature>
<feature type="compositionally biased region" description="Acidic residues" evidence="4">
    <location>
        <begin position="306"/>
        <end position="322"/>
    </location>
</feature>
<dbReference type="Pfam" id="PF00651">
    <property type="entry name" value="BTB"/>
    <property type="match status" value="1"/>
</dbReference>
<feature type="region of interest" description="Disordered" evidence="4">
    <location>
        <begin position="301"/>
        <end position="360"/>
    </location>
</feature>
<feature type="region of interest" description="Disordered" evidence="4">
    <location>
        <begin position="756"/>
        <end position="777"/>
    </location>
</feature>
<dbReference type="GO" id="GO:0003779">
    <property type="term" value="F:actin binding"/>
    <property type="evidence" value="ECO:0007669"/>
    <property type="project" value="UniProtKB-KW"/>
</dbReference>
<reference evidence="7" key="1">
    <citation type="submission" date="2020-08" db="EMBL/GenBank/DDBJ databases">
        <title>Spodoptera exigua strain:BAW_Kor-Di-RS1 Genome sequencing and assembly.</title>
        <authorList>
            <person name="Kim J."/>
            <person name="Nam H.Y."/>
            <person name="Kwon M."/>
            <person name="Choi J.H."/>
            <person name="Cho S.R."/>
            <person name="Kim G.-H."/>
        </authorList>
    </citation>
    <scope>NUCLEOTIDE SEQUENCE</scope>
    <source>
        <strain evidence="7">BAW_Kor-Di-RS1</strain>
        <tissue evidence="7">Whole-body</tissue>
    </source>
</reference>
<dbReference type="Gene3D" id="2.120.10.80">
    <property type="entry name" value="Kelch-type beta propeller"/>
    <property type="match status" value="2"/>
</dbReference>
<sequence length="1303" mass="148116">MSGGATVSTARLPLGFDAIRGPSVVLDEGDGNPLLLQGNIFFFLTRLLKRHEHQLSKILKESWEFIINLKTLVATIWFMFLYYSFSIFEMQRSISLEKINDTEVVSNARNTALRHNSPDVVIPQRRRFKPPGSIFEQYCITIKPKLFRSSSLSELTTNSSDFTLDYFKSRVEAGKKRTQSYFNSCGDTNVNICSHHTDTLMSRPKKKLEMSPESYATKFAVDYINSFQEEDVDPNASSCADNSSVDSIDHVAMQKGAAFPFKSTPSGNLKVQSNQVVFQSSTVGVLLADPTQAKVKVKIEGKAGGEPDDEISQNFEQEEDSEPQLQFGPRETLNANIQTKPTVPNDRNGKMKLPPDVREDKGKDLGSLGYTIGEPIDWMRVQLPKKQDLFQEFFRRINNYINTDTVIHIGDEEFHCHYIVLQVYSSFFDMNPHREIELPVASVTPEAFQTIYEWMIFNGVESNKMLKRDNILDLFYAAQYLAIKDLEDQCWSFIVNESLFSEDTAFALFREARKKGMKPVMDLMVPRVMRFFLPLVASRDFIDLDPEELMIFLKSNYISVTSEIEVLMAGVRWLYGDWSARRQYAVDVMRCVRFGLISPWQLVDIKRNPDNAEILEIVNEPEVQQMVDDGLAYVIIKYWYGNNSKNYYHWIDVLGLTEPAERNWIGEEKNHVTYKDFLQYLEQFMVPKDQMYQQMAMMQPPRRNDDNIPGTMRCMDNDKMEMRRPKMDFPLPATLKGLTGDKDKSFPTMSEFFENRRKQNQEGQQSVSQSNRSPPSMEMEMAIQMPVLAETRMRVPELACKHQKQFEEQRKQKELQKQQELAQQQRRKQAQQIHVCSVEPDAVSNKQEQIYEPPEKDSAEDMNTTNSETSSGTAETSIADKYGMRRTEKRHSVAASYLAAATAALAGSRSPTSGSRPSPPVNASRSEATPRPNAPTSQNNIGSPQISLFNQSKESLAKNNMNKLSTSILGPSNKNYIAEGSLFNWDRETVLVFGGIDHLTTYGFGGNIGKYIYRFDPVTNVWDYVGDLPEPRHHHSVAFLRGRVYLVGGADPRDDDIRGKSAVVSTVWSFEPVSRSWFSESGLMTPRKNFGLVVHRMAMYAIGGLDKKGRVLRSVEKFDPKTGSWSEVRSMSVCRMALACAKYREYIWVAGGMTGEKKKPVCKIVECYNSTTNEWTEIHSLRFPRCFSTMFAMNDKLYIVGGAGKVSDKEQTVTSVGAIDVWDWKLRKWRQETEMSMPRHGHALAYLGTQLIIIGGVTTIYMRALNNVESFCCERGAWIRGVATLPSPLSGHGAVTLPPASLM</sequence>
<keyword evidence="5" id="KW-0812">Transmembrane</keyword>
<dbReference type="Proteomes" id="UP000648187">
    <property type="component" value="Unassembled WGS sequence"/>
</dbReference>
<feature type="transmembrane region" description="Helical" evidence="5">
    <location>
        <begin position="1243"/>
        <end position="1261"/>
    </location>
</feature>
<keyword evidence="5" id="KW-0472">Membrane</keyword>
<dbReference type="Gene3D" id="1.25.40.420">
    <property type="match status" value="1"/>
</dbReference>
<dbReference type="SMART" id="SM00225">
    <property type="entry name" value="BTB"/>
    <property type="match status" value="1"/>
</dbReference>
<dbReference type="SMART" id="SM00875">
    <property type="entry name" value="BACK"/>
    <property type="match status" value="1"/>
</dbReference>
<dbReference type="SUPFAM" id="SSF117281">
    <property type="entry name" value="Kelch motif"/>
    <property type="match status" value="1"/>
</dbReference>
<dbReference type="InterPro" id="IPR011333">
    <property type="entry name" value="SKP1/BTB/POZ_sf"/>
</dbReference>
<keyword evidence="2" id="KW-0677">Repeat</keyword>
<dbReference type="PANTHER" id="PTHR22667:SF0">
    <property type="entry name" value="AT01380P-RELATED"/>
    <property type="match status" value="1"/>
</dbReference>
<dbReference type="Pfam" id="PF07707">
    <property type="entry name" value="BACK"/>
    <property type="match status" value="1"/>
</dbReference>